<protein>
    <submittedName>
        <fullName evidence="2">Uncharacterized protein</fullName>
    </submittedName>
</protein>
<sequence>MTQPLTPACFSEDVEPVPEDVVPEEWDDPVSERLTAAWESEVGWHLWWSENLCADRERRTKAQRQKRRREKEQRRARGRSLLDMSGSFTSSITYQSTQPSSSALDLSREAFRCPVLTETSPVSLLKETIPDYSSVPERTTDLTKTSSDHSSVPERSRAFPKTSPVPVLKETGPFPVLTETDSVFTAQKKVSDGVLE</sequence>
<evidence type="ECO:0000256" key="1">
    <source>
        <dbReference type="SAM" id="MobiDB-lite"/>
    </source>
</evidence>
<organism evidence="2 3">
    <name type="scientific">Knipowitschia caucasica</name>
    <name type="common">Caucasian dwarf goby</name>
    <name type="synonym">Pomatoschistus caucasicus</name>
    <dbReference type="NCBI Taxonomy" id="637954"/>
    <lineage>
        <taxon>Eukaryota</taxon>
        <taxon>Metazoa</taxon>
        <taxon>Chordata</taxon>
        <taxon>Craniata</taxon>
        <taxon>Vertebrata</taxon>
        <taxon>Euteleostomi</taxon>
        <taxon>Actinopterygii</taxon>
        <taxon>Neopterygii</taxon>
        <taxon>Teleostei</taxon>
        <taxon>Neoteleostei</taxon>
        <taxon>Acanthomorphata</taxon>
        <taxon>Gobiaria</taxon>
        <taxon>Gobiiformes</taxon>
        <taxon>Gobioidei</taxon>
        <taxon>Gobiidae</taxon>
        <taxon>Gobiinae</taxon>
        <taxon>Knipowitschia</taxon>
    </lineage>
</organism>
<reference evidence="2 3" key="1">
    <citation type="submission" date="2024-04" db="EMBL/GenBank/DDBJ databases">
        <authorList>
            <person name="Waldvogel A.-M."/>
            <person name="Schoenle A."/>
        </authorList>
    </citation>
    <scope>NUCLEOTIDE SEQUENCE [LARGE SCALE GENOMIC DNA]</scope>
</reference>
<accession>A0AAV2J0X6</accession>
<feature type="compositionally biased region" description="Acidic residues" evidence="1">
    <location>
        <begin position="12"/>
        <end position="28"/>
    </location>
</feature>
<evidence type="ECO:0000313" key="2">
    <source>
        <dbReference type="EMBL" id="CAL1569547.1"/>
    </source>
</evidence>
<keyword evidence="3" id="KW-1185">Reference proteome</keyword>
<dbReference type="Proteomes" id="UP001497482">
    <property type="component" value="Chromosome 1"/>
</dbReference>
<feature type="region of interest" description="Disordered" evidence="1">
    <location>
        <begin position="1"/>
        <end position="28"/>
    </location>
</feature>
<feature type="region of interest" description="Disordered" evidence="1">
    <location>
        <begin position="57"/>
        <end position="81"/>
    </location>
</feature>
<gene>
    <name evidence="2" type="ORF">KC01_LOCUS1972</name>
</gene>
<proteinExistence type="predicted"/>
<name>A0AAV2J0X6_KNICA</name>
<dbReference type="AlphaFoldDB" id="A0AAV2J0X6"/>
<dbReference type="EMBL" id="OZ035823">
    <property type="protein sequence ID" value="CAL1569547.1"/>
    <property type="molecule type" value="Genomic_DNA"/>
</dbReference>
<feature type="region of interest" description="Disordered" evidence="1">
    <location>
        <begin position="135"/>
        <end position="173"/>
    </location>
</feature>
<evidence type="ECO:0000313" key="3">
    <source>
        <dbReference type="Proteomes" id="UP001497482"/>
    </source>
</evidence>